<dbReference type="CDD" id="cd22726">
    <property type="entry name" value="FHA_KIF1A"/>
    <property type="match status" value="1"/>
</dbReference>
<keyword evidence="9 19" id="KW-0175">Coiled coil</keyword>
<dbReference type="EC" id="5.6.1.3" evidence="17"/>
<evidence type="ECO:0000256" key="2">
    <source>
        <dbReference type="ARBA" id="ARBA00004250"/>
    </source>
</evidence>
<keyword evidence="5" id="KW-0493">Microtubule</keyword>
<evidence type="ECO:0000256" key="1">
    <source>
        <dbReference type="ARBA" id="ARBA00004245"/>
    </source>
</evidence>
<keyword evidence="4" id="KW-0597">Phosphoprotein</keyword>
<keyword evidence="24" id="KW-1185">Reference proteome</keyword>
<dbReference type="SUPFAM" id="SSF50729">
    <property type="entry name" value="PH domain-like"/>
    <property type="match status" value="1"/>
</dbReference>
<dbReference type="InterPro" id="IPR036961">
    <property type="entry name" value="Kinesin_motor_dom_sf"/>
</dbReference>
<comment type="similarity">
    <text evidence="18">Belongs to the TRAFAC class myosin-kinesin ATPase superfamily. Kinesin family.</text>
</comment>
<dbReference type="Pfam" id="PF12473">
    <property type="entry name" value="DUF3694"/>
    <property type="match status" value="1"/>
</dbReference>
<dbReference type="PRINTS" id="PR00380">
    <property type="entry name" value="KINESINHEAVY"/>
</dbReference>
<dbReference type="InterPro" id="IPR032405">
    <property type="entry name" value="Kinesin_assoc"/>
</dbReference>
<dbReference type="GO" id="GO:0030658">
    <property type="term" value="C:transport vesicle membrane"/>
    <property type="evidence" value="ECO:0007669"/>
    <property type="project" value="UniProtKB-SubCell"/>
</dbReference>
<dbReference type="GO" id="GO:0045202">
    <property type="term" value="C:synapse"/>
    <property type="evidence" value="ECO:0007669"/>
    <property type="project" value="UniProtKB-SubCell"/>
</dbReference>
<dbReference type="PANTHER" id="PTHR47117">
    <property type="entry name" value="STAR-RELATED LIPID TRANSFER PROTEIN 9"/>
    <property type="match status" value="1"/>
</dbReference>
<feature type="coiled-coil region" evidence="19">
    <location>
        <begin position="663"/>
        <end position="697"/>
    </location>
</feature>
<dbReference type="Gene3D" id="3.40.850.10">
    <property type="entry name" value="Kinesin motor domain"/>
    <property type="match status" value="1"/>
</dbReference>
<evidence type="ECO:0000256" key="8">
    <source>
        <dbReference type="ARBA" id="ARBA00023018"/>
    </source>
</evidence>
<evidence type="ECO:0000256" key="10">
    <source>
        <dbReference type="ARBA" id="ARBA00023136"/>
    </source>
</evidence>
<evidence type="ECO:0000256" key="11">
    <source>
        <dbReference type="ARBA" id="ARBA00023175"/>
    </source>
</evidence>
<feature type="coiled-coil region" evidence="19">
    <location>
        <begin position="465"/>
        <end position="492"/>
    </location>
</feature>
<sequence length="1733" mass="195254">MAGASVKVAVRVRPFNSREMSRDSKCIIQMSGSTTTIVNPKQPKETPKSFSFDYSYWSHTSPEDINYASQKQVYRDIGEEMLQHAFEGYNVCIFAYGQTGAGKSYTMMGKQEKDQQGIIPQLCEDLFSRINDTTNDNMSYSVEVSYMEIYCERVRDLLNPKNKGNLRVREHPLLGPYVEDLSKLAVTSYNDIQDLMDSGNKARTVAATNMNETSSRSHAVFNIIFTQKRHDAETNITTEKVSKISLVDLAGSERADSTGAKGTRLKEGANINKSLTTLGKVISALAEMDSGPNKNKKKKKTDFIPYRDSVLTWLLRENLGGNSRTAMVAALSPADINYDETLSTLRYADRAKQIRCNAVINEDPNNKLIRELKDEVTRLRDLLYAQGLGDITDTNTVPGGPKYVSDLENNNRNRGGVELSPAPDNLSTVTNALVGMSPSSSLSALSSRAASVSSLHERILFAPGSEEAIERLKETEKIIAELNETWEEKLRRTEAIRMEREALLAEMGVAMREDGGTLGVFSPKKTPHLVNLNEDPLMSECLLYYIKDGITRVGREDAERRQDIVLSGHFIKEEHCVFRSDSRGGSEAVVTLEPCEGADTYVNGKKVTEPSILRSGNRIIMGKSHVFRFNHPEQARQERERTPCAETPAEPVDWAFAQRELLEKQGIDMKQEMEQRLQELEDQYRREREEATYLLEQQRLDYESKLEALQKQMDSRYYPEVNEEEEEPEDEVQWTERECELALWAFRKWKWYQFTSLRDLLWGNAIFLKEANAISVELKKKVQFQFVLLTDTLYSPLPPDLLPPEAAKDRETRPFPRTIVAVEVQDQKNGATHYWTLEKLRQRLDLMREMYDRAAEVPSSVIEDCDNVVTGGDPFYDRFPWFRLVGRAFVYLSNLLYPVPLVHRVAVVSEKGEVKGFLRVAVQATSADEEAPDYGSGVRQSGTARISFDDQHFEKFQSESCPVVGMSRSGTSQEELRIVEGQGQGADAGPSADEVNNNTCSAAPPEGLLLDSPEKAALDGPLDAALDHLRLGSTFTFRVTVLQASSISAEYADIFCQFNFIHRHDEAFSTEPLKNTGRGPPLGFYHVQNIAVEVTKSFIEYIKSQPIVFEVFGHYQQHPFPPLCKDVLSPLRPSRRHFPRVMPLSKPVPATKLSTLARPCPGPCHCKYDLLVYFEICELEANGDYIPAVVDHRSGMPCMGTFLLHQGIQRRITVTLLHETGSHIHWKEVRELVVGRIRNTPETDESLIDPNILSLNILSSDYIHPAQDDRVSFGNDARTFYQFEAAWDSSMHNSLLLNRVTPYREKIYMTLSAYVEMENCTQPAVITKDFCMVFYSRDAKLPASRSIRNLFGSGSLRASESNRVTGVYELSLCHVADAGSPGMQRRRRRVLDTSVAYVRGEENLAGWRPRSDSLILDHQWELEKLSLLQEVEKTRHYLLLREKLETTQRPGPEAPSPASSEDSGSHVSSSPSSPLSAEGRPSPLEAPSERQRELAVKCLRLLTHTFNREYTHSHVCISASESKLSEMSVTLLRDPSMSPLGAATLTPSSTCPSLVEGRYGAAELRTPQPCSRPASPEPEPVPEADSKKLPSPARAAEADKEPQRLLVPDIQEIRVSPIVSKKGYLHFLEPHTAGWAKRFVVVRRPYAYLYNSDKDAVERFVLNLSTAQVEYSEDQQAMLKTPNTFAVCTEHRGILLQANSDKDMHDWLYAFNPLLAGTIRSKLSRRRSAQMRV</sequence>
<organism evidence="24 25">
    <name type="scientific">Ursus maritimus</name>
    <name type="common">Polar bear</name>
    <name type="synonym">Thalarctos maritimus</name>
    <dbReference type="NCBI Taxonomy" id="29073"/>
    <lineage>
        <taxon>Eukaryota</taxon>
        <taxon>Metazoa</taxon>
        <taxon>Chordata</taxon>
        <taxon>Craniata</taxon>
        <taxon>Vertebrata</taxon>
        <taxon>Euteleostomi</taxon>
        <taxon>Mammalia</taxon>
        <taxon>Eutheria</taxon>
        <taxon>Laurasiatheria</taxon>
        <taxon>Carnivora</taxon>
        <taxon>Caniformia</taxon>
        <taxon>Ursidae</taxon>
        <taxon>Ursus</taxon>
    </lineage>
</organism>
<dbReference type="InterPro" id="IPR022164">
    <property type="entry name" value="Kinesin-like"/>
</dbReference>
<evidence type="ECO:0000259" key="21">
    <source>
        <dbReference type="PROSITE" id="PS50003"/>
    </source>
</evidence>
<dbReference type="InterPro" id="IPR008984">
    <property type="entry name" value="SMAD_FHA_dom_sf"/>
</dbReference>
<dbReference type="FunFam" id="2.60.200.20:FF:000001">
    <property type="entry name" value="Kinesin family member 1B"/>
    <property type="match status" value="1"/>
</dbReference>
<evidence type="ECO:0000313" key="24">
    <source>
        <dbReference type="Proteomes" id="UP000261680"/>
    </source>
</evidence>
<evidence type="ECO:0000256" key="18">
    <source>
        <dbReference type="PROSITE-ProRule" id="PRU00283"/>
    </source>
</evidence>
<dbReference type="GO" id="GO:0008574">
    <property type="term" value="F:plus-end-directed microtubule motor activity"/>
    <property type="evidence" value="ECO:0007669"/>
    <property type="project" value="UniProtKB-EC"/>
</dbReference>
<evidence type="ECO:0000256" key="12">
    <source>
        <dbReference type="ARBA" id="ARBA00023212"/>
    </source>
</evidence>
<evidence type="ECO:0000256" key="16">
    <source>
        <dbReference type="ARBA" id="ARBA00050273"/>
    </source>
</evidence>
<feature type="binding site" evidence="18">
    <location>
        <begin position="97"/>
        <end position="104"/>
    </location>
    <ligand>
        <name>ATP</name>
        <dbReference type="ChEBI" id="CHEBI:30616"/>
    </ligand>
</feature>
<comment type="subcellular location">
    <subcellularLocation>
        <location evidence="1">Cytoplasm</location>
        <location evidence="1">Cytoskeleton</location>
    </subcellularLocation>
    <subcellularLocation>
        <location evidence="2">Cytoplasmic vesicle</location>
        <location evidence="2">Secretory vesicle membrane</location>
    </subcellularLocation>
    <subcellularLocation>
        <location evidence="15">Synapse</location>
    </subcellularLocation>
</comment>
<evidence type="ECO:0000256" key="17">
    <source>
        <dbReference type="ARBA" id="ARBA00066390"/>
    </source>
</evidence>
<dbReference type="InterPro" id="IPR001752">
    <property type="entry name" value="Kinesin_motor_dom"/>
</dbReference>
<keyword evidence="6 18" id="KW-0547">Nucleotide-binding</keyword>
<protein>
    <recommendedName>
        <fullName evidence="17">plus-end-directed kinesin ATPase</fullName>
        <ecNumber evidence="17">5.6.1.3</ecNumber>
    </recommendedName>
</protein>
<dbReference type="SMART" id="SM00233">
    <property type="entry name" value="PH"/>
    <property type="match status" value="1"/>
</dbReference>
<dbReference type="PROSITE" id="PS50067">
    <property type="entry name" value="KINESIN_MOTOR_2"/>
    <property type="match status" value="1"/>
</dbReference>
<accession>A0A8M1GRB2</accession>
<dbReference type="Pfam" id="PF00169">
    <property type="entry name" value="PH"/>
    <property type="match status" value="1"/>
</dbReference>
<keyword evidence="13" id="KW-0413">Isomerase</keyword>
<evidence type="ECO:0000256" key="6">
    <source>
        <dbReference type="ARBA" id="ARBA00022741"/>
    </source>
</evidence>
<feature type="domain" description="FHA" evidence="22">
    <location>
        <begin position="551"/>
        <end position="607"/>
    </location>
</feature>
<dbReference type="SMART" id="SM00129">
    <property type="entry name" value="KISc"/>
    <property type="match status" value="1"/>
</dbReference>
<evidence type="ECO:0000313" key="25">
    <source>
        <dbReference type="RefSeq" id="XP_040494129.1"/>
    </source>
</evidence>
<dbReference type="CDD" id="cd01233">
    <property type="entry name" value="PH_KIFIA_KIFIB"/>
    <property type="match status" value="1"/>
</dbReference>
<dbReference type="FunFam" id="2.30.29.30:FF:000023">
    <property type="entry name" value="Kinesin family member 1B"/>
    <property type="match status" value="1"/>
</dbReference>
<evidence type="ECO:0000256" key="9">
    <source>
        <dbReference type="ARBA" id="ARBA00023054"/>
    </source>
</evidence>
<dbReference type="GO" id="GO:0010970">
    <property type="term" value="P:transport along microtubule"/>
    <property type="evidence" value="ECO:0007669"/>
    <property type="project" value="UniProtKB-ARBA"/>
</dbReference>
<dbReference type="RefSeq" id="XP_040494129.1">
    <property type="nucleotide sequence ID" value="XM_040638195.1"/>
</dbReference>
<dbReference type="Pfam" id="PF00498">
    <property type="entry name" value="FHA"/>
    <property type="match status" value="1"/>
</dbReference>
<evidence type="ECO:0000259" key="23">
    <source>
        <dbReference type="PROSITE" id="PS50067"/>
    </source>
</evidence>
<dbReference type="PANTHER" id="PTHR47117:SF2">
    <property type="entry name" value="KINESIN-LIKE PROTEIN KIF1A ISOFORM X1"/>
    <property type="match status" value="1"/>
</dbReference>
<evidence type="ECO:0000256" key="3">
    <source>
        <dbReference type="ARBA" id="ARBA00022490"/>
    </source>
</evidence>
<feature type="region of interest" description="Disordered" evidence="20">
    <location>
        <begin position="1564"/>
        <end position="1603"/>
    </location>
</feature>
<evidence type="ECO:0000256" key="15">
    <source>
        <dbReference type="ARBA" id="ARBA00034103"/>
    </source>
</evidence>
<gene>
    <name evidence="25" type="primary">KIF1A</name>
</gene>
<evidence type="ECO:0000256" key="19">
    <source>
        <dbReference type="SAM" id="Coils"/>
    </source>
</evidence>
<dbReference type="FunFam" id="3.40.850.10:FF:000004">
    <property type="entry name" value="Kinesin-like protein isoform 2"/>
    <property type="match status" value="1"/>
</dbReference>
<keyword evidence="12" id="KW-0206">Cytoskeleton</keyword>
<comment type="catalytic activity">
    <reaction evidence="16">
        <text>ATP + H2O + a kinesin associated with a microtubule at position (n) = ADP + phosphate a kinesin associated with a microtubule at position (n+1, toward the plus end).</text>
        <dbReference type="EC" id="5.6.1.3"/>
    </reaction>
</comment>
<evidence type="ECO:0000256" key="4">
    <source>
        <dbReference type="ARBA" id="ARBA00022553"/>
    </source>
</evidence>
<dbReference type="Gene3D" id="2.60.200.20">
    <property type="match status" value="1"/>
</dbReference>
<dbReference type="InterPro" id="IPR000253">
    <property type="entry name" value="FHA_dom"/>
</dbReference>
<keyword evidence="10" id="KW-0472">Membrane</keyword>
<dbReference type="InterPro" id="IPR022140">
    <property type="entry name" value="Kinesin-like_KIF1-typ"/>
</dbReference>
<dbReference type="GeneID" id="103662814"/>
<evidence type="ECO:0000259" key="22">
    <source>
        <dbReference type="PROSITE" id="PS50006"/>
    </source>
</evidence>
<evidence type="ECO:0000256" key="14">
    <source>
        <dbReference type="ARBA" id="ARBA00023329"/>
    </source>
</evidence>
<dbReference type="SUPFAM" id="SSF49879">
    <property type="entry name" value="SMAD/FHA domain"/>
    <property type="match status" value="1"/>
</dbReference>
<keyword evidence="14" id="KW-0968">Cytoplasmic vesicle</keyword>
<dbReference type="GO" id="GO:0005524">
    <property type="term" value="F:ATP binding"/>
    <property type="evidence" value="ECO:0007669"/>
    <property type="project" value="UniProtKB-UniRule"/>
</dbReference>
<keyword evidence="3" id="KW-0963">Cytoplasm</keyword>
<dbReference type="CTD" id="547"/>
<evidence type="ECO:0000256" key="7">
    <source>
        <dbReference type="ARBA" id="ARBA00022840"/>
    </source>
</evidence>
<evidence type="ECO:0000256" key="13">
    <source>
        <dbReference type="ARBA" id="ARBA00023235"/>
    </source>
</evidence>
<dbReference type="CDD" id="cd01365">
    <property type="entry name" value="KISc_KIF1A_KIF1B"/>
    <property type="match status" value="1"/>
</dbReference>
<dbReference type="Pfam" id="PF00225">
    <property type="entry name" value="Kinesin"/>
    <property type="match status" value="1"/>
</dbReference>
<dbReference type="Gene3D" id="6.10.250.2520">
    <property type="match status" value="1"/>
</dbReference>
<feature type="compositionally biased region" description="Low complexity" evidence="20">
    <location>
        <begin position="1456"/>
        <end position="1476"/>
    </location>
</feature>
<dbReference type="Pfam" id="PF12423">
    <property type="entry name" value="KIF1B"/>
    <property type="match status" value="1"/>
</dbReference>
<feature type="domain" description="PH" evidence="21">
    <location>
        <begin position="1618"/>
        <end position="1716"/>
    </location>
</feature>
<dbReference type="GO" id="GO:0005874">
    <property type="term" value="C:microtubule"/>
    <property type="evidence" value="ECO:0007669"/>
    <property type="project" value="UniProtKB-KW"/>
</dbReference>
<dbReference type="SMART" id="SM00240">
    <property type="entry name" value="FHA"/>
    <property type="match status" value="1"/>
</dbReference>
<dbReference type="InterPro" id="IPR001849">
    <property type="entry name" value="PH_domain"/>
</dbReference>
<dbReference type="PROSITE" id="PS00411">
    <property type="entry name" value="KINESIN_MOTOR_1"/>
    <property type="match status" value="1"/>
</dbReference>
<dbReference type="InterPro" id="IPR049780">
    <property type="entry name" value="PH_KIFIA_KIFIB"/>
</dbReference>
<evidence type="ECO:0000256" key="5">
    <source>
        <dbReference type="ARBA" id="ARBA00022701"/>
    </source>
</evidence>
<dbReference type="PROSITE" id="PS50003">
    <property type="entry name" value="PH_DOMAIN"/>
    <property type="match status" value="1"/>
</dbReference>
<dbReference type="Pfam" id="PF16183">
    <property type="entry name" value="Kinesin_assoc"/>
    <property type="match status" value="1"/>
</dbReference>
<dbReference type="InterPro" id="IPR049779">
    <property type="entry name" value="FHA_KIF1A"/>
</dbReference>
<dbReference type="InterPro" id="IPR019821">
    <property type="entry name" value="Kinesin_motor_CS"/>
</dbReference>
<keyword evidence="8" id="KW-0770">Synapse</keyword>
<dbReference type="InterPro" id="IPR027417">
    <property type="entry name" value="P-loop_NTPase"/>
</dbReference>
<reference evidence="25" key="1">
    <citation type="submission" date="2025-08" db="UniProtKB">
        <authorList>
            <consortium name="RefSeq"/>
        </authorList>
    </citation>
    <scope>IDENTIFICATION</scope>
    <source>
        <tissue evidence="25">Whole blood</tissue>
    </source>
</reference>
<name>A0A8M1GRB2_URSMA</name>
<proteinExistence type="inferred from homology"/>
<dbReference type="GO" id="GO:0008017">
    <property type="term" value="F:microtubule binding"/>
    <property type="evidence" value="ECO:0007669"/>
    <property type="project" value="InterPro"/>
</dbReference>
<keyword evidence="7 18" id="KW-0067">ATP-binding</keyword>
<dbReference type="PROSITE" id="PS50006">
    <property type="entry name" value="FHA_DOMAIN"/>
    <property type="match status" value="1"/>
</dbReference>
<dbReference type="InterPro" id="IPR011993">
    <property type="entry name" value="PH-like_dom_sf"/>
</dbReference>
<feature type="domain" description="Kinesin motor" evidence="23">
    <location>
        <begin position="5"/>
        <end position="354"/>
    </location>
</feature>
<dbReference type="Gene3D" id="2.30.29.30">
    <property type="entry name" value="Pleckstrin-homology domain (PH domain)/Phosphotyrosine-binding domain (PTB)"/>
    <property type="match status" value="1"/>
</dbReference>
<dbReference type="Proteomes" id="UP000261680">
    <property type="component" value="Unplaced"/>
</dbReference>
<dbReference type="SUPFAM" id="SSF52540">
    <property type="entry name" value="P-loop containing nucleoside triphosphate hydrolases"/>
    <property type="match status" value="1"/>
</dbReference>
<keyword evidence="11 18" id="KW-0505">Motor protein</keyword>
<evidence type="ECO:0000256" key="20">
    <source>
        <dbReference type="SAM" id="MobiDB-lite"/>
    </source>
</evidence>
<feature type="region of interest" description="Disordered" evidence="20">
    <location>
        <begin position="1443"/>
        <end position="1489"/>
    </location>
</feature>